<proteinExistence type="predicted"/>
<keyword evidence="3" id="KW-1185">Reference proteome</keyword>
<feature type="compositionally biased region" description="Polar residues" evidence="1">
    <location>
        <begin position="54"/>
        <end position="66"/>
    </location>
</feature>
<feature type="compositionally biased region" description="Pro residues" evidence="1">
    <location>
        <begin position="33"/>
        <end position="50"/>
    </location>
</feature>
<dbReference type="Proteomes" id="UP000838756">
    <property type="component" value="Unassembled WGS sequence"/>
</dbReference>
<accession>A0A8S4RPH4</accession>
<feature type="region of interest" description="Disordered" evidence="1">
    <location>
        <begin position="25"/>
        <end position="66"/>
    </location>
</feature>
<organism evidence="2 3">
    <name type="scientific">Pararge aegeria aegeria</name>
    <dbReference type="NCBI Taxonomy" id="348720"/>
    <lineage>
        <taxon>Eukaryota</taxon>
        <taxon>Metazoa</taxon>
        <taxon>Ecdysozoa</taxon>
        <taxon>Arthropoda</taxon>
        <taxon>Hexapoda</taxon>
        <taxon>Insecta</taxon>
        <taxon>Pterygota</taxon>
        <taxon>Neoptera</taxon>
        <taxon>Endopterygota</taxon>
        <taxon>Lepidoptera</taxon>
        <taxon>Glossata</taxon>
        <taxon>Ditrysia</taxon>
        <taxon>Papilionoidea</taxon>
        <taxon>Nymphalidae</taxon>
        <taxon>Satyrinae</taxon>
        <taxon>Satyrini</taxon>
        <taxon>Parargina</taxon>
        <taxon>Pararge</taxon>
    </lineage>
</organism>
<evidence type="ECO:0000313" key="3">
    <source>
        <dbReference type="Proteomes" id="UP000838756"/>
    </source>
</evidence>
<gene>
    <name evidence="2" type="primary">jg19146</name>
    <name evidence="2" type="ORF">PAEG_LOCUS16292</name>
</gene>
<dbReference type="AlphaFoldDB" id="A0A8S4RPH4"/>
<protein>
    <submittedName>
        <fullName evidence="2">Jg19146 protein</fullName>
    </submittedName>
</protein>
<evidence type="ECO:0000313" key="2">
    <source>
        <dbReference type="EMBL" id="CAH2239627.1"/>
    </source>
</evidence>
<name>A0A8S4RPH4_9NEOP</name>
<sequence>MGAEPALAAARLTQQGEVSRALVEGRPCRPDGAIPPAPPPRPPAAPPRSPPSGLHTTGFTESLTPF</sequence>
<comment type="caution">
    <text evidence="2">The sequence shown here is derived from an EMBL/GenBank/DDBJ whole genome shotgun (WGS) entry which is preliminary data.</text>
</comment>
<reference evidence="2" key="1">
    <citation type="submission" date="2022-03" db="EMBL/GenBank/DDBJ databases">
        <authorList>
            <person name="Lindestad O."/>
        </authorList>
    </citation>
    <scope>NUCLEOTIDE SEQUENCE</scope>
</reference>
<dbReference type="EMBL" id="CAKXAJ010025444">
    <property type="protein sequence ID" value="CAH2239627.1"/>
    <property type="molecule type" value="Genomic_DNA"/>
</dbReference>
<evidence type="ECO:0000256" key="1">
    <source>
        <dbReference type="SAM" id="MobiDB-lite"/>
    </source>
</evidence>